<evidence type="ECO:0000313" key="1">
    <source>
        <dbReference type="EMBL" id="ODS22564.1"/>
    </source>
</evidence>
<protein>
    <submittedName>
        <fullName evidence="1">Uncharacterized protein</fullName>
    </submittedName>
</protein>
<organism evidence="1 2">
    <name type="scientific">Candidatus Endobugula sertula</name>
    <name type="common">Bugula neritina bacterial symbiont</name>
    <dbReference type="NCBI Taxonomy" id="62101"/>
    <lineage>
        <taxon>Bacteria</taxon>
        <taxon>Pseudomonadati</taxon>
        <taxon>Pseudomonadota</taxon>
        <taxon>Gammaproteobacteria</taxon>
        <taxon>Cellvibrionales</taxon>
        <taxon>Cellvibrionaceae</taxon>
        <taxon>Candidatus Endobugula</taxon>
    </lineage>
</organism>
<dbReference type="STRING" id="62101.AB835_13540"/>
<sequence length="149" mass="17268">MRGLLLSEFIDLENLMENLISQCFKGESDYFKQTIIHKGGESFSLAAKKKFIVRLIKEAIEKDGSFTEKLKEINFSSSQFDKHVTNKRNVLAHAYPEYDQDSGKITLVSAIDNVDFNAEWFHETREKIHQHKSKVRALIDMNLYQVVNP</sequence>
<accession>A0A1D2QLX2</accession>
<name>A0A1D2QLX2_9GAMM</name>
<dbReference type="EMBL" id="MDLC01000068">
    <property type="protein sequence ID" value="ODS22564.1"/>
    <property type="molecule type" value="Genomic_DNA"/>
</dbReference>
<dbReference type="AlphaFoldDB" id="A0A1D2QLX2"/>
<proteinExistence type="predicted"/>
<comment type="caution">
    <text evidence="1">The sequence shown here is derived from an EMBL/GenBank/DDBJ whole genome shotgun (WGS) entry which is preliminary data.</text>
</comment>
<gene>
    <name evidence="1" type="ORF">AB835_13540</name>
</gene>
<reference evidence="1 2" key="1">
    <citation type="journal article" date="2016" name="Appl. Environ. Microbiol.">
        <title>Lack of Overt Genome Reduction in the Bryostatin-Producing Bryozoan Symbiont "Candidatus Endobugula sertula".</title>
        <authorList>
            <person name="Miller I.J."/>
            <person name="Vanee N."/>
            <person name="Fong S.S."/>
            <person name="Lim-Fong G.E."/>
            <person name="Kwan J.C."/>
        </authorList>
    </citation>
    <scope>NUCLEOTIDE SEQUENCE [LARGE SCALE GENOMIC DNA]</scope>
    <source>
        <strain evidence="1">AB1-4</strain>
    </source>
</reference>
<dbReference type="Proteomes" id="UP000242502">
    <property type="component" value="Unassembled WGS sequence"/>
</dbReference>
<evidence type="ECO:0000313" key="2">
    <source>
        <dbReference type="Proteomes" id="UP000242502"/>
    </source>
</evidence>